<feature type="compositionally biased region" description="Polar residues" evidence="1">
    <location>
        <begin position="14"/>
        <end position="24"/>
    </location>
</feature>
<evidence type="ECO:0000256" key="1">
    <source>
        <dbReference type="SAM" id="MobiDB-lite"/>
    </source>
</evidence>
<feature type="region of interest" description="Disordered" evidence="1">
    <location>
        <begin position="1"/>
        <end position="31"/>
    </location>
</feature>
<dbReference type="PROSITE" id="PS51258">
    <property type="entry name" value="MHD1"/>
    <property type="match status" value="1"/>
</dbReference>
<feature type="region of interest" description="Disordered" evidence="1">
    <location>
        <begin position="85"/>
        <end position="122"/>
    </location>
</feature>
<dbReference type="PROSITE" id="PS51259">
    <property type="entry name" value="MHD2"/>
    <property type="match status" value="1"/>
</dbReference>
<feature type="compositionally biased region" description="Low complexity" evidence="1">
    <location>
        <begin position="109"/>
        <end position="122"/>
    </location>
</feature>
<feature type="domain" description="MHD2" evidence="3">
    <location>
        <begin position="861"/>
        <end position="972"/>
    </location>
</feature>
<feature type="domain" description="MHD1" evidence="2">
    <location>
        <begin position="589"/>
        <end position="732"/>
    </location>
</feature>
<dbReference type="OMA" id="NRIETYI"/>
<organism evidence="4 5">
    <name type="scientific">Zostera marina</name>
    <name type="common">Eelgrass</name>
    <dbReference type="NCBI Taxonomy" id="29655"/>
    <lineage>
        <taxon>Eukaryota</taxon>
        <taxon>Viridiplantae</taxon>
        <taxon>Streptophyta</taxon>
        <taxon>Embryophyta</taxon>
        <taxon>Tracheophyta</taxon>
        <taxon>Spermatophyta</taxon>
        <taxon>Magnoliopsida</taxon>
        <taxon>Liliopsida</taxon>
        <taxon>Zosteraceae</taxon>
        <taxon>Zostera</taxon>
    </lineage>
</organism>
<gene>
    <name evidence="4" type="ORF">ZOSMA_126G00070</name>
</gene>
<proteinExistence type="predicted"/>
<name>A0A0K9PZR6_ZOSMR</name>
<dbReference type="InterPro" id="IPR057984">
    <property type="entry name" value="PATROL1_C"/>
</dbReference>
<protein>
    <submittedName>
        <fullName evidence="4">Uncharacterized protein</fullName>
    </submittedName>
</protein>
<sequence length="1032" mass="116032">MARFLQGGRGINLGHSNGESNGGKTESCRDFIGGGTASHRFSSNRSGTDIIDDNDLPSPYGSLDCDLRELQETAYEIYVGASRRSWNKSSTSDPQSVRERGGSMRWTESPSIQSSSFSSFSYRDSSSFRSMTGLHKSLMSSPSSSSLASVVGLHKSLASTAASKMKKAFGMKSYINNAGKERKKMVMMVGEIIRLHLGISERKETMIRRSLLRATASQIGKRIESMVLPLELLKQLKITDFADQLEYDAWQSRLLKILEIGLLKYPHLPLDKSDKSALKLRQIINEASDIALETGRNSESIKVLQSAVIPLACRSSDGSLSESFHWADGFPLNLRLYEVLLDACFDNSEDGSIISEVDDLLDSIKKTWVILGINQKLHNLCFTWALFRHFVNGNQMNNSLLFMADGQLAEVVEDIKSSNDAVYSKVLSSILSSILSWAEKRLLAYHDTFNSDNVDIMECILSLGVSAARIQVEDISCEFRRKRREEVNVTHNRIETYIRSSLRTVFAQKMEQAASSWRSRNLASPIPGLSILAKDTSNLANKETEIFSPILKKWHPLAAGVAVATLHACFGNELKQFIKDVTELTPDSVQILKDSDRLEKYLVQIAVEDSVDSEDGGKAIIREMPPYDIEFTIANLARIWIKTKVDRLDIWVDRNLQQETWKTKLNKVSFAASAIDILQVVDETLDAFFRLPIPMHPALLPDLVSELDRITQQYVSKAKAGCGTMNTFIPALPALTRCTIESKFGWKKKDKVRHISKIKSQIATLNSNDNFTLSQLYVRLNTLQNIRVQLENLEKRMVVSLRNLEFAYSDVVNGLRMNFGQSKSACQEGIQQLCEATSYRLVFHDLFHVLFDNIYVGEVATTRIDIFLSKLDYYLKTISTSVHDKLQTRLVTAVMKASFDGFLLVLLGGGPCRAFSLRDSQILVEDFKAMKDLFLAYGEGGLPEDLVEKAATQVVNVLPLFYVDTESLIERYRRMIEENYGPSSRTRPTLVPPTTRKWNANEPNTVLRVLCHRKDEIASKFLKKAYGFPKNL</sequence>
<dbReference type="AlphaFoldDB" id="A0A0K9PZR6"/>
<evidence type="ECO:0000313" key="5">
    <source>
        <dbReference type="Proteomes" id="UP000036987"/>
    </source>
</evidence>
<evidence type="ECO:0000313" key="4">
    <source>
        <dbReference type="EMBL" id="KMZ74521.1"/>
    </source>
</evidence>
<dbReference type="OrthoDB" id="2015333at2759"/>
<feature type="region of interest" description="Disordered" evidence="1">
    <location>
        <begin position="36"/>
        <end position="55"/>
    </location>
</feature>
<comment type="caution">
    <text evidence="4">The sequence shown here is derived from an EMBL/GenBank/DDBJ whole genome shotgun (WGS) entry which is preliminary data.</text>
</comment>
<keyword evidence="5" id="KW-1185">Reference proteome</keyword>
<dbReference type="PANTHER" id="PTHR31280">
    <property type="entry name" value="PROTEIN UNC-13 HOMOLOG"/>
    <property type="match status" value="1"/>
</dbReference>
<evidence type="ECO:0000259" key="2">
    <source>
        <dbReference type="PROSITE" id="PS51258"/>
    </source>
</evidence>
<evidence type="ECO:0000259" key="3">
    <source>
        <dbReference type="PROSITE" id="PS51259"/>
    </source>
</evidence>
<accession>A0A0K9PZR6</accession>
<dbReference type="Pfam" id="PF25761">
    <property type="entry name" value="TPR_PATROL1"/>
    <property type="match status" value="1"/>
</dbReference>
<reference evidence="5" key="1">
    <citation type="journal article" date="2016" name="Nature">
        <title>The genome of the seagrass Zostera marina reveals angiosperm adaptation to the sea.</title>
        <authorList>
            <person name="Olsen J.L."/>
            <person name="Rouze P."/>
            <person name="Verhelst B."/>
            <person name="Lin Y.-C."/>
            <person name="Bayer T."/>
            <person name="Collen J."/>
            <person name="Dattolo E."/>
            <person name="De Paoli E."/>
            <person name="Dittami S."/>
            <person name="Maumus F."/>
            <person name="Michel G."/>
            <person name="Kersting A."/>
            <person name="Lauritano C."/>
            <person name="Lohaus R."/>
            <person name="Toepel M."/>
            <person name="Tonon T."/>
            <person name="Vanneste K."/>
            <person name="Amirebrahimi M."/>
            <person name="Brakel J."/>
            <person name="Bostroem C."/>
            <person name="Chovatia M."/>
            <person name="Grimwood J."/>
            <person name="Jenkins J.W."/>
            <person name="Jueterbock A."/>
            <person name="Mraz A."/>
            <person name="Stam W.T."/>
            <person name="Tice H."/>
            <person name="Bornberg-Bauer E."/>
            <person name="Green P.J."/>
            <person name="Pearson G.A."/>
            <person name="Procaccini G."/>
            <person name="Duarte C.M."/>
            <person name="Schmutz J."/>
            <person name="Reusch T.B.H."/>
            <person name="Van de Peer Y."/>
        </authorList>
    </citation>
    <scope>NUCLEOTIDE SEQUENCE [LARGE SCALE GENOMIC DNA]</scope>
    <source>
        <strain evidence="5">cv. Finnish</strain>
    </source>
</reference>
<dbReference type="PANTHER" id="PTHR31280:SF4">
    <property type="entry name" value="ELONGATION FACTOR TS (DUF810)"/>
    <property type="match status" value="1"/>
</dbReference>
<dbReference type="Proteomes" id="UP000036987">
    <property type="component" value="Unassembled WGS sequence"/>
</dbReference>
<dbReference type="EMBL" id="LFYR01000291">
    <property type="protein sequence ID" value="KMZ74521.1"/>
    <property type="molecule type" value="Genomic_DNA"/>
</dbReference>
<dbReference type="InterPro" id="IPR008528">
    <property type="entry name" value="unc-13_homologue"/>
</dbReference>
<dbReference type="InterPro" id="IPR014770">
    <property type="entry name" value="Munc13_1"/>
</dbReference>
<dbReference type="STRING" id="29655.A0A0K9PZR6"/>
<dbReference type="InterPro" id="IPR014772">
    <property type="entry name" value="Munc13_dom-2"/>
</dbReference>